<accession>A0A8X6QDY1</accession>
<evidence type="ECO:0000256" key="1">
    <source>
        <dbReference type="ARBA" id="ARBA00022690"/>
    </source>
</evidence>
<dbReference type="InterPro" id="IPR036084">
    <property type="entry name" value="Ser_inhib-like_sf"/>
</dbReference>
<evidence type="ECO:0000256" key="3">
    <source>
        <dbReference type="SAM" id="SignalP"/>
    </source>
</evidence>
<sequence>MKVCVFLTLCVVFLTLSVTTNAQCPNNQHRVSCGTSCPLTCKNYKNPPKICTFDCFIGCACNEGYVKLKDKNGPCVEPSKCPK</sequence>
<reference evidence="5" key="1">
    <citation type="submission" date="2020-08" db="EMBL/GenBank/DDBJ databases">
        <title>Multicomponent nature underlies the extraordinary mechanical properties of spider dragline silk.</title>
        <authorList>
            <person name="Kono N."/>
            <person name="Nakamura H."/>
            <person name="Mori M."/>
            <person name="Yoshida Y."/>
            <person name="Ohtoshi R."/>
            <person name="Malay A.D."/>
            <person name="Moran D.A.P."/>
            <person name="Tomita M."/>
            <person name="Numata K."/>
            <person name="Arakawa K."/>
        </authorList>
    </citation>
    <scope>NUCLEOTIDE SEQUENCE</scope>
</reference>
<dbReference type="Gene3D" id="2.10.25.10">
    <property type="entry name" value="Laminin"/>
    <property type="match status" value="1"/>
</dbReference>
<feature type="signal peptide" evidence="3">
    <location>
        <begin position="1"/>
        <end position="22"/>
    </location>
</feature>
<dbReference type="PANTHER" id="PTHR23259:SF70">
    <property type="entry name" value="ACCESSORY GLAND PROTEIN ACP62F-RELATED"/>
    <property type="match status" value="1"/>
</dbReference>
<feature type="domain" description="TIL" evidence="4">
    <location>
        <begin position="24"/>
        <end position="81"/>
    </location>
</feature>
<feature type="chain" id="PRO_5036464757" evidence="3">
    <location>
        <begin position="23"/>
        <end position="83"/>
    </location>
</feature>
<dbReference type="InterPro" id="IPR051368">
    <property type="entry name" value="SerProtInhib-TIL_Domain"/>
</dbReference>
<evidence type="ECO:0000259" key="4">
    <source>
        <dbReference type="Pfam" id="PF01826"/>
    </source>
</evidence>
<name>A0A8X6QDY1_NEPPI</name>
<dbReference type="GO" id="GO:0030414">
    <property type="term" value="F:peptidase inhibitor activity"/>
    <property type="evidence" value="ECO:0007669"/>
    <property type="project" value="UniProtKB-KW"/>
</dbReference>
<evidence type="ECO:0000256" key="2">
    <source>
        <dbReference type="ARBA" id="ARBA00023157"/>
    </source>
</evidence>
<comment type="caution">
    <text evidence="5">The sequence shown here is derived from an EMBL/GenBank/DDBJ whole genome shotgun (WGS) entry which is preliminary data.</text>
</comment>
<proteinExistence type="predicted"/>
<dbReference type="Proteomes" id="UP000887013">
    <property type="component" value="Unassembled WGS sequence"/>
</dbReference>
<keyword evidence="6" id="KW-1185">Reference proteome</keyword>
<keyword evidence="1" id="KW-0646">Protease inhibitor</keyword>
<evidence type="ECO:0000313" key="5">
    <source>
        <dbReference type="EMBL" id="GFU13355.1"/>
    </source>
</evidence>
<dbReference type="Pfam" id="PF01826">
    <property type="entry name" value="TIL"/>
    <property type="match status" value="1"/>
</dbReference>
<evidence type="ECO:0000313" key="6">
    <source>
        <dbReference type="Proteomes" id="UP000887013"/>
    </source>
</evidence>
<dbReference type="EMBL" id="BMAW01125652">
    <property type="protein sequence ID" value="GFU13355.1"/>
    <property type="molecule type" value="Genomic_DNA"/>
</dbReference>
<dbReference type="InterPro" id="IPR002919">
    <property type="entry name" value="TIL_dom"/>
</dbReference>
<dbReference type="AlphaFoldDB" id="A0A8X6QDY1"/>
<gene>
    <name evidence="5" type="primary">X975_21234</name>
    <name evidence="5" type="ORF">NPIL_422321</name>
</gene>
<dbReference type="PANTHER" id="PTHR23259">
    <property type="entry name" value="RIDDLE"/>
    <property type="match status" value="1"/>
</dbReference>
<dbReference type="CDD" id="cd19941">
    <property type="entry name" value="TIL"/>
    <property type="match status" value="1"/>
</dbReference>
<dbReference type="SUPFAM" id="SSF57567">
    <property type="entry name" value="Serine protease inhibitors"/>
    <property type="match status" value="1"/>
</dbReference>
<protein>
    <submittedName>
        <fullName evidence="5">Papilin</fullName>
    </submittedName>
</protein>
<dbReference type="OrthoDB" id="6410882at2759"/>
<keyword evidence="2" id="KW-1015">Disulfide bond</keyword>
<keyword evidence="3" id="KW-0732">Signal</keyword>
<organism evidence="5 6">
    <name type="scientific">Nephila pilipes</name>
    <name type="common">Giant wood spider</name>
    <name type="synonym">Nephila maculata</name>
    <dbReference type="NCBI Taxonomy" id="299642"/>
    <lineage>
        <taxon>Eukaryota</taxon>
        <taxon>Metazoa</taxon>
        <taxon>Ecdysozoa</taxon>
        <taxon>Arthropoda</taxon>
        <taxon>Chelicerata</taxon>
        <taxon>Arachnida</taxon>
        <taxon>Araneae</taxon>
        <taxon>Araneomorphae</taxon>
        <taxon>Entelegynae</taxon>
        <taxon>Araneoidea</taxon>
        <taxon>Nephilidae</taxon>
        <taxon>Nephila</taxon>
    </lineage>
</organism>